<keyword evidence="3" id="KW-1185">Reference proteome</keyword>
<protein>
    <submittedName>
        <fullName evidence="2">Uncharacterized protein</fullName>
    </submittedName>
</protein>
<reference evidence="2" key="1">
    <citation type="submission" date="2023-01" db="EMBL/GenBank/DDBJ databases">
        <title>Genome assembly of the deep-sea coral Lophelia pertusa.</title>
        <authorList>
            <person name="Herrera S."/>
            <person name="Cordes E."/>
        </authorList>
    </citation>
    <scope>NUCLEOTIDE SEQUENCE</scope>
    <source>
        <strain evidence="2">USNM1676648</strain>
        <tissue evidence="2">Polyp</tissue>
    </source>
</reference>
<proteinExistence type="predicted"/>
<dbReference type="AlphaFoldDB" id="A0A9X0CE91"/>
<evidence type="ECO:0000256" key="1">
    <source>
        <dbReference type="SAM" id="MobiDB-lite"/>
    </source>
</evidence>
<evidence type="ECO:0000313" key="3">
    <source>
        <dbReference type="Proteomes" id="UP001163046"/>
    </source>
</evidence>
<comment type="caution">
    <text evidence="2">The sequence shown here is derived from an EMBL/GenBank/DDBJ whole genome shotgun (WGS) entry which is preliminary data.</text>
</comment>
<gene>
    <name evidence="2" type="ORF">OS493_022220</name>
</gene>
<feature type="region of interest" description="Disordered" evidence="1">
    <location>
        <begin position="181"/>
        <end position="255"/>
    </location>
</feature>
<name>A0A9X0CE91_9CNID</name>
<organism evidence="2 3">
    <name type="scientific">Desmophyllum pertusum</name>
    <dbReference type="NCBI Taxonomy" id="174260"/>
    <lineage>
        <taxon>Eukaryota</taxon>
        <taxon>Metazoa</taxon>
        <taxon>Cnidaria</taxon>
        <taxon>Anthozoa</taxon>
        <taxon>Hexacorallia</taxon>
        <taxon>Scleractinia</taxon>
        <taxon>Caryophylliina</taxon>
        <taxon>Caryophylliidae</taxon>
        <taxon>Desmophyllum</taxon>
    </lineage>
</organism>
<sequence length="380" mass="43478">MLTAAPLTELLKMSRDGLKETCPWIPQRILAELYKAINWCSELDGDLSVHSFVQSLNQQCSQMPVYSSYTVEPSPYQISVATSEFNSSPDSVVSNRSSPVVYADYRRDLPSQLDQHATTTRNQQRRCFTFQWIQPSTERRQSYKEYYFTDVSSSLRLRPEELSKSQYREPGITEYLQADSRETGVNHSVPTHATKSSDFPRVREYEARPPRREREDDFFPEALWNASRLSQKPPDDYRVQDVSQASVKRSADTDIPSKRTRQAVRVLDLGNDGSRTLPTKVGIAQPQRRVYGSTGPYQASSIPHKSSQVLGENSVASQHKRFSLGIDRSTKPYYESFTTESDEWSIFPSYLSSKRRKLTYEKIPGVESGGQTKLVFKYDL</sequence>
<dbReference type="OrthoDB" id="5973439at2759"/>
<evidence type="ECO:0000313" key="2">
    <source>
        <dbReference type="EMBL" id="KAJ7330605.1"/>
    </source>
</evidence>
<dbReference type="Proteomes" id="UP001163046">
    <property type="component" value="Unassembled WGS sequence"/>
</dbReference>
<feature type="compositionally biased region" description="Polar residues" evidence="1">
    <location>
        <begin position="185"/>
        <end position="197"/>
    </location>
</feature>
<feature type="compositionally biased region" description="Basic and acidic residues" evidence="1">
    <location>
        <begin position="198"/>
        <end position="217"/>
    </location>
</feature>
<dbReference type="EMBL" id="MU827792">
    <property type="protein sequence ID" value="KAJ7330605.1"/>
    <property type="molecule type" value="Genomic_DNA"/>
</dbReference>
<accession>A0A9X0CE91</accession>